<dbReference type="Proteomes" id="UP000664698">
    <property type="component" value="Unassembled WGS sequence"/>
</dbReference>
<dbReference type="SUPFAM" id="SSF52540">
    <property type="entry name" value="P-loop containing nucleoside triphosphate hydrolases"/>
    <property type="match status" value="1"/>
</dbReference>
<dbReference type="GO" id="GO:0005524">
    <property type="term" value="F:ATP binding"/>
    <property type="evidence" value="ECO:0007669"/>
    <property type="project" value="UniProtKB-KW"/>
</dbReference>
<evidence type="ECO:0000313" key="5">
    <source>
        <dbReference type="EMBL" id="MBN7799827.1"/>
    </source>
</evidence>
<dbReference type="Gene3D" id="3.40.50.300">
    <property type="entry name" value="P-loop containing nucleotide triphosphate hydrolases"/>
    <property type="match status" value="1"/>
</dbReference>
<dbReference type="SMART" id="SM00382">
    <property type="entry name" value="AAA"/>
    <property type="match status" value="1"/>
</dbReference>
<dbReference type="PANTHER" id="PTHR23073">
    <property type="entry name" value="26S PROTEASOME REGULATORY SUBUNIT"/>
    <property type="match status" value="1"/>
</dbReference>
<reference evidence="5 6" key="1">
    <citation type="submission" date="2021-03" db="EMBL/GenBank/DDBJ databases">
        <title>novel species isolated from a fishpond in China.</title>
        <authorList>
            <person name="Lu H."/>
            <person name="Cai Z."/>
        </authorList>
    </citation>
    <scope>NUCLEOTIDE SEQUENCE [LARGE SCALE GENOMIC DNA]</scope>
    <source>
        <strain evidence="5 6">JCM 31546</strain>
    </source>
</reference>
<evidence type="ECO:0000256" key="2">
    <source>
        <dbReference type="ARBA" id="ARBA00022741"/>
    </source>
</evidence>
<dbReference type="RefSeq" id="WP_206567800.1">
    <property type="nucleotide sequence ID" value="NZ_JAFKCW010000001.1"/>
</dbReference>
<keyword evidence="3 5" id="KW-0067">ATP-binding</keyword>
<dbReference type="EMBL" id="JAFKCW010000001">
    <property type="protein sequence ID" value="MBN7799827.1"/>
    <property type="molecule type" value="Genomic_DNA"/>
</dbReference>
<evidence type="ECO:0000256" key="1">
    <source>
        <dbReference type="ARBA" id="ARBA00006914"/>
    </source>
</evidence>
<name>A0ABS3BKJ2_9BACT</name>
<gene>
    <name evidence="5" type="ORF">J0A67_03095</name>
</gene>
<dbReference type="InterPro" id="IPR050221">
    <property type="entry name" value="26S_Proteasome_ATPase"/>
</dbReference>
<comment type="caution">
    <text evidence="5">The sequence shown here is derived from an EMBL/GenBank/DDBJ whole genome shotgun (WGS) entry which is preliminary data.</text>
</comment>
<accession>A0ABS3BKJ2</accession>
<dbReference type="InterPro" id="IPR027417">
    <property type="entry name" value="P-loop_NTPase"/>
</dbReference>
<protein>
    <submittedName>
        <fullName evidence="5">ATP-binding protein</fullName>
    </submittedName>
</protein>
<organism evidence="5 6">
    <name type="scientific">Algoriphagus aestuariicola</name>
    <dbReference type="NCBI Taxonomy" id="1852016"/>
    <lineage>
        <taxon>Bacteria</taxon>
        <taxon>Pseudomonadati</taxon>
        <taxon>Bacteroidota</taxon>
        <taxon>Cytophagia</taxon>
        <taxon>Cytophagales</taxon>
        <taxon>Cyclobacteriaceae</taxon>
        <taxon>Algoriphagus</taxon>
    </lineage>
</organism>
<dbReference type="CDD" id="cd19481">
    <property type="entry name" value="RecA-like_protease"/>
    <property type="match status" value="1"/>
</dbReference>
<proteinExistence type="inferred from homology"/>
<feature type="domain" description="AAA+ ATPase" evidence="4">
    <location>
        <begin position="244"/>
        <end position="376"/>
    </location>
</feature>
<dbReference type="InterPro" id="IPR003959">
    <property type="entry name" value="ATPase_AAA_core"/>
</dbReference>
<dbReference type="Pfam" id="PF00004">
    <property type="entry name" value="AAA"/>
    <property type="match status" value="1"/>
</dbReference>
<evidence type="ECO:0000256" key="3">
    <source>
        <dbReference type="ARBA" id="ARBA00022840"/>
    </source>
</evidence>
<keyword evidence="2" id="KW-0547">Nucleotide-binding</keyword>
<dbReference type="InterPro" id="IPR003593">
    <property type="entry name" value="AAA+_ATPase"/>
</dbReference>
<evidence type="ECO:0000259" key="4">
    <source>
        <dbReference type="SMART" id="SM00382"/>
    </source>
</evidence>
<sequence length="455" mass="52263">MGDNKIPSGLSNSECLESELAWFQELLILRGKITFEQSAEESQIEQFRLPDFADSDSPYARLVKRNALGIEERLVLVLSLLPHIKPHLLDVLHIKNQTYDTPFTEFGGIKGEKHRGFLPTGETAVFLLAGSNLEKRFRLLRLFEPNHFFAREKILSLESTSKDEPFLSGILKISKEYLSILTTGEVFKPDFDMDFPAKRISTDQEWSDLVIGEEVLQGVREIQNWLIHGHRLKKDFKFGRRIKPGFRALFTGPPGTGKTLTATLLGKACQLDVYRIDLSMIVSKYIGETEKNLSKVFDLAENKNWILFFDEADALFGKRTQTSDSHDRYANQEVSYLLQRIEDFDGLVILCSNYKNNIDEAFFRRFQLVVDFDLPDYFQRLRIWESAPLGEFEYEAGVNLSLLAEKHELTAAAIVNVLHFCLLKTMERGDGKIRQEDIQQAIRLERVKEGKSIVR</sequence>
<evidence type="ECO:0000313" key="6">
    <source>
        <dbReference type="Proteomes" id="UP000664698"/>
    </source>
</evidence>
<keyword evidence="6" id="KW-1185">Reference proteome</keyword>
<comment type="similarity">
    <text evidence="1">Belongs to the AAA ATPase family.</text>
</comment>